<dbReference type="PANTHER" id="PTHR48475">
    <property type="entry name" value="RIBONUCLEASE H"/>
    <property type="match status" value="1"/>
</dbReference>
<feature type="non-terminal residue" evidence="2">
    <location>
        <position position="281"/>
    </location>
</feature>
<dbReference type="Pfam" id="PF13456">
    <property type="entry name" value="RVT_3"/>
    <property type="match status" value="1"/>
</dbReference>
<name>A0ABQ5I1J0_9ASTR</name>
<gene>
    <name evidence="2" type="ORF">Tco_1082799</name>
</gene>
<dbReference type="SUPFAM" id="SSF53098">
    <property type="entry name" value="Ribonuclease H-like"/>
    <property type="match status" value="2"/>
</dbReference>
<dbReference type="PANTHER" id="PTHR48475:SF2">
    <property type="entry name" value="RIBONUCLEASE H"/>
    <property type="match status" value="1"/>
</dbReference>
<evidence type="ECO:0000259" key="1">
    <source>
        <dbReference type="PROSITE" id="PS50994"/>
    </source>
</evidence>
<reference evidence="2" key="1">
    <citation type="journal article" date="2022" name="Int. J. Mol. Sci.">
        <title>Draft Genome of Tanacetum Coccineum: Genomic Comparison of Closely Related Tanacetum-Family Plants.</title>
        <authorList>
            <person name="Yamashiro T."/>
            <person name="Shiraishi A."/>
            <person name="Nakayama K."/>
            <person name="Satake H."/>
        </authorList>
    </citation>
    <scope>NUCLEOTIDE SEQUENCE</scope>
</reference>
<feature type="domain" description="Integrase catalytic" evidence="1">
    <location>
        <begin position="162"/>
        <end position="281"/>
    </location>
</feature>
<reference evidence="2" key="2">
    <citation type="submission" date="2022-01" db="EMBL/GenBank/DDBJ databases">
        <authorList>
            <person name="Yamashiro T."/>
            <person name="Shiraishi A."/>
            <person name="Satake H."/>
            <person name="Nakayama K."/>
        </authorList>
    </citation>
    <scope>NUCLEOTIDE SEQUENCE</scope>
</reference>
<keyword evidence="2" id="KW-0695">RNA-directed DNA polymerase</keyword>
<dbReference type="Proteomes" id="UP001151760">
    <property type="component" value="Unassembled WGS sequence"/>
</dbReference>
<dbReference type="InterPro" id="IPR012337">
    <property type="entry name" value="RNaseH-like_sf"/>
</dbReference>
<comment type="caution">
    <text evidence="2">The sequence shown here is derived from an EMBL/GenBank/DDBJ whole genome shotgun (WGS) entry which is preliminary data.</text>
</comment>
<evidence type="ECO:0000313" key="2">
    <source>
        <dbReference type="EMBL" id="GJT93954.1"/>
    </source>
</evidence>
<dbReference type="GO" id="GO:0003964">
    <property type="term" value="F:RNA-directed DNA polymerase activity"/>
    <property type="evidence" value="ECO:0007669"/>
    <property type="project" value="UniProtKB-KW"/>
</dbReference>
<accession>A0ABQ5I1J0</accession>
<dbReference type="PROSITE" id="PS50994">
    <property type="entry name" value="INTEGRASE"/>
    <property type="match status" value="1"/>
</dbReference>
<sequence length="281" mass="31515">MVLADFITERHEEDGPSVNEEAKEATQNLWTLFTDGSSCLEGSGAGLILINPEGTEFTYALRFKFEASNNEAEYEALIAGLRIAEQMGVQKYLTDGTLPAEVKRARSIKIKSREYNVINEVLYRKPFLEPWLRCVGPLQAEYVVREIHEGSCSMHSGPRSVVARAPFYKWGIDISGPFLKAQGKVKFLIVVVDYFTKWIEAKPVATITGNQIKKFVERENTSLGDGIKARLGRDNKNWVEELPHVLWAHHTEIKSSNGHTPLSLTYDTEAVISVEIGMPSL</sequence>
<protein>
    <submittedName>
        <fullName evidence="2">Reverse transcriptase domain-containing protein</fullName>
    </submittedName>
</protein>
<keyword evidence="2" id="KW-0548">Nucleotidyltransferase</keyword>
<dbReference type="EMBL" id="BQNB010020252">
    <property type="protein sequence ID" value="GJT93954.1"/>
    <property type="molecule type" value="Genomic_DNA"/>
</dbReference>
<dbReference type="InterPro" id="IPR002156">
    <property type="entry name" value="RNaseH_domain"/>
</dbReference>
<proteinExistence type="predicted"/>
<dbReference type="Gene3D" id="3.30.420.10">
    <property type="entry name" value="Ribonuclease H-like superfamily/Ribonuclease H"/>
    <property type="match status" value="3"/>
</dbReference>
<keyword evidence="3" id="KW-1185">Reference proteome</keyword>
<keyword evidence="2" id="KW-0808">Transferase</keyword>
<dbReference type="InterPro" id="IPR036397">
    <property type="entry name" value="RNaseH_sf"/>
</dbReference>
<evidence type="ECO:0000313" key="3">
    <source>
        <dbReference type="Proteomes" id="UP001151760"/>
    </source>
</evidence>
<dbReference type="InterPro" id="IPR001584">
    <property type="entry name" value="Integrase_cat-core"/>
</dbReference>
<organism evidence="2 3">
    <name type="scientific">Tanacetum coccineum</name>
    <dbReference type="NCBI Taxonomy" id="301880"/>
    <lineage>
        <taxon>Eukaryota</taxon>
        <taxon>Viridiplantae</taxon>
        <taxon>Streptophyta</taxon>
        <taxon>Embryophyta</taxon>
        <taxon>Tracheophyta</taxon>
        <taxon>Spermatophyta</taxon>
        <taxon>Magnoliopsida</taxon>
        <taxon>eudicotyledons</taxon>
        <taxon>Gunneridae</taxon>
        <taxon>Pentapetalae</taxon>
        <taxon>asterids</taxon>
        <taxon>campanulids</taxon>
        <taxon>Asterales</taxon>
        <taxon>Asteraceae</taxon>
        <taxon>Asteroideae</taxon>
        <taxon>Anthemideae</taxon>
        <taxon>Anthemidinae</taxon>
        <taxon>Tanacetum</taxon>
    </lineage>
</organism>